<dbReference type="AlphaFoldDB" id="A0A4Y9AFU6"/>
<organism evidence="9 10">
    <name type="scientific">Lentibacillus salicampi</name>
    <dbReference type="NCBI Taxonomy" id="175306"/>
    <lineage>
        <taxon>Bacteria</taxon>
        <taxon>Bacillati</taxon>
        <taxon>Bacillota</taxon>
        <taxon>Bacilli</taxon>
        <taxon>Bacillales</taxon>
        <taxon>Bacillaceae</taxon>
        <taxon>Lentibacillus</taxon>
    </lineage>
</organism>
<evidence type="ECO:0000256" key="3">
    <source>
        <dbReference type="ARBA" id="ARBA00022475"/>
    </source>
</evidence>
<gene>
    <name evidence="9" type="ORF">E4U82_03355</name>
</gene>
<evidence type="ECO:0000256" key="4">
    <source>
        <dbReference type="ARBA" id="ARBA00022692"/>
    </source>
</evidence>
<keyword evidence="3" id="KW-1003">Cell membrane</keyword>
<dbReference type="GO" id="GO:0005886">
    <property type="term" value="C:plasma membrane"/>
    <property type="evidence" value="ECO:0007669"/>
    <property type="project" value="UniProtKB-SubCell"/>
</dbReference>
<evidence type="ECO:0000256" key="1">
    <source>
        <dbReference type="ARBA" id="ARBA00004651"/>
    </source>
</evidence>
<feature type="transmembrane region" description="Helical" evidence="7">
    <location>
        <begin position="362"/>
        <end position="381"/>
    </location>
</feature>
<dbReference type="Proteomes" id="UP000298484">
    <property type="component" value="Unassembled WGS sequence"/>
</dbReference>
<feature type="transmembrane region" description="Helical" evidence="7">
    <location>
        <begin position="204"/>
        <end position="225"/>
    </location>
</feature>
<accession>A0A4Y9AFU6</accession>
<dbReference type="PANTHER" id="PTHR23517:SF10">
    <property type="entry name" value="MAJOR FACILITATOR SUPERFAMILY (MFS) PROFILE DOMAIN-CONTAINING PROTEIN"/>
    <property type="match status" value="1"/>
</dbReference>
<comment type="subcellular location">
    <subcellularLocation>
        <location evidence="1">Cell membrane</location>
        <topology evidence="1">Multi-pass membrane protein</topology>
    </subcellularLocation>
</comment>
<dbReference type="OrthoDB" id="3268460at2"/>
<dbReference type="PANTHER" id="PTHR23517">
    <property type="entry name" value="RESISTANCE PROTEIN MDTM, PUTATIVE-RELATED-RELATED"/>
    <property type="match status" value="1"/>
</dbReference>
<protein>
    <submittedName>
        <fullName evidence="9">MFS transporter</fullName>
    </submittedName>
</protein>
<feature type="transmembrane region" description="Helical" evidence="7">
    <location>
        <begin position="157"/>
        <end position="177"/>
    </location>
</feature>
<reference evidence="9 10" key="1">
    <citation type="submission" date="2019-03" db="EMBL/GenBank/DDBJ databases">
        <title>Genome sequence of Lentibacillus salicampi ATCC BAA-719.</title>
        <authorList>
            <person name="Maclea K.S."/>
            <person name="Simoes Junior M."/>
        </authorList>
    </citation>
    <scope>NUCLEOTIDE SEQUENCE [LARGE SCALE GENOMIC DNA]</scope>
    <source>
        <strain evidence="9 10">ATCC BAA-719</strain>
    </source>
</reference>
<feature type="transmembrane region" description="Helical" evidence="7">
    <location>
        <begin position="95"/>
        <end position="121"/>
    </location>
</feature>
<dbReference type="InterPro" id="IPR020846">
    <property type="entry name" value="MFS_dom"/>
</dbReference>
<dbReference type="InterPro" id="IPR036259">
    <property type="entry name" value="MFS_trans_sf"/>
</dbReference>
<dbReference type="Pfam" id="PF07690">
    <property type="entry name" value="MFS_1"/>
    <property type="match status" value="2"/>
</dbReference>
<evidence type="ECO:0000256" key="5">
    <source>
        <dbReference type="ARBA" id="ARBA00022989"/>
    </source>
</evidence>
<evidence type="ECO:0000313" key="9">
    <source>
        <dbReference type="EMBL" id="TFJ94305.1"/>
    </source>
</evidence>
<dbReference type="EMBL" id="SRHY01000002">
    <property type="protein sequence ID" value="TFJ94305.1"/>
    <property type="molecule type" value="Genomic_DNA"/>
</dbReference>
<keyword evidence="5 7" id="KW-1133">Transmembrane helix</keyword>
<evidence type="ECO:0000256" key="2">
    <source>
        <dbReference type="ARBA" id="ARBA00022448"/>
    </source>
</evidence>
<dbReference type="SUPFAM" id="SSF103473">
    <property type="entry name" value="MFS general substrate transporter"/>
    <property type="match status" value="1"/>
</dbReference>
<dbReference type="RefSeq" id="WP_135108620.1">
    <property type="nucleotide sequence ID" value="NZ_SRHY01000002.1"/>
</dbReference>
<sequence length="391" mass="42680">MPKFVWLLVIGTAINVTGASFLWPLNTIYMHNELGRTLAFAGFILALNQGASIVGNLVGGLLFDKFSAYKTVLIGTGTAFAAAATLALNHSIVSYSILLVVIGFSAGMTWPVMFAMAGSAWPEGGRRAFNAVYVARNVGVALGAALAGYIADLSFDYVFIANASLFGLFFIFALTMYHQMDAERNNRMHTSVIEQSEKIKDKTAFMALMILCSGLMITWIGYSQWQSTIASHTQDIGIPLDQYSLLWAMNGFLIVIGQPLIKWTTSRITSEKKQIYLGTTIFLVSFLVAMFAQEFTFFAIAMIILTLGEMLVWPAVPTLAHKLAPKGHAGFYQGIVNSVGSAGRMVGPFLGGLTVDLYNIEVLFFVLLGLLLIPYVTTRMYDTGVTQKRSV</sequence>
<feature type="transmembrane region" description="Helical" evidence="7">
    <location>
        <begin position="133"/>
        <end position="151"/>
    </location>
</feature>
<evidence type="ECO:0000259" key="8">
    <source>
        <dbReference type="PROSITE" id="PS50850"/>
    </source>
</evidence>
<evidence type="ECO:0000313" key="10">
    <source>
        <dbReference type="Proteomes" id="UP000298484"/>
    </source>
</evidence>
<proteinExistence type="predicted"/>
<keyword evidence="6 7" id="KW-0472">Membrane</keyword>
<keyword evidence="10" id="KW-1185">Reference proteome</keyword>
<keyword evidence="2" id="KW-0813">Transport</keyword>
<feature type="transmembrane region" description="Helical" evidence="7">
    <location>
        <begin position="34"/>
        <end position="59"/>
    </location>
</feature>
<feature type="domain" description="Major facilitator superfamily (MFS) profile" evidence="8">
    <location>
        <begin position="4"/>
        <end position="386"/>
    </location>
</feature>
<evidence type="ECO:0000256" key="7">
    <source>
        <dbReference type="SAM" id="Phobius"/>
    </source>
</evidence>
<evidence type="ECO:0000256" key="6">
    <source>
        <dbReference type="ARBA" id="ARBA00023136"/>
    </source>
</evidence>
<comment type="caution">
    <text evidence="9">The sequence shown here is derived from an EMBL/GenBank/DDBJ whole genome shotgun (WGS) entry which is preliminary data.</text>
</comment>
<keyword evidence="4 7" id="KW-0812">Transmembrane</keyword>
<dbReference type="Gene3D" id="1.20.1250.20">
    <property type="entry name" value="MFS general substrate transporter like domains"/>
    <property type="match status" value="2"/>
</dbReference>
<dbReference type="InterPro" id="IPR050171">
    <property type="entry name" value="MFS_Transporters"/>
</dbReference>
<dbReference type="GO" id="GO:0022857">
    <property type="term" value="F:transmembrane transporter activity"/>
    <property type="evidence" value="ECO:0007669"/>
    <property type="project" value="InterPro"/>
</dbReference>
<dbReference type="PROSITE" id="PS50850">
    <property type="entry name" value="MFS"/>
    <property type="match status" value="1"/>
</dbReference>
<dbReference type="CDD" id="cd17329">
    <property type="entry name" value="MFS_MdtH_MDR_like"/>
    <property type="match status" value="1"/>
</dbReference>
<name>A0A4Y9AFU6_9BACI</name>
<feature type="transmembrane region" description="Helical" evidence="7">
    <location>
        <begin position="71"/>
        <end position="89"/>
    </location>
</feature>
<dbReference type="InterPro" id="IPR011701">
    <property type="entry name" value="MFS"/>
</dbReference>
<feature type="transmembrane region" description="Helical" evidence="7">
    <location>
        <begin position="245"/>
        <end position="263"/>
    </location>
</feature>